<reference evidence="10" key="1">
    <citation type="submission" date="2019-08" db="EMBL/GenBank/DDBJ databases">
        <authorList>
            <person name="Kucharzyk K."/>
            <person name="Murdoch R.W."/>
            <person name="Higgins S."/>
            <person name="Loffler F."/>
        </authorList>
    </citation>
    <scope>NUCLEOTIDE SEQUENCE</scope>
</reference>
<dbReference type="AlphaFoldDB" id="A0A644SYZ5"/>
<evidence type="ECO:0000313" key="10">
    <source>
        <dbReference type="EMBL" id="MPL59886.1"/>
    </source>
</evidence>
<proteinExistence type="inferred from homology"/>
<evidence type="ECO:0008006" key="11">
    <source>
        <dbReference type="Google" id="ProtNLM"/>
    </source>
</evidence>
<dbReference type="Pfam" id="PF02653">
    <property type="entry name" value="BPD_transp_2"/>
    <property type="match status" value="1"/>
</dbReference>
<feature type="transmembrane region" description="Helical" evidence="9">
    <location>
        <begin position="51"/>
        <end position="79"/>
    </location>
</feature>
<evidence type="ECO:0000256" key="9">
    <source>
        <dbReference type="SAM" id="Phobius"/>
    </source>
</evidence>
<comment type="subcellular location">
    <subcellularLocation>
        <location evidence="1">Cell membrane</location>
        <topology evidence="1">Multi-pass membrane protein</topology>
    </subcellularLocation>
</comment>
<accession>A0A644SYZ5</accession>
<feature type="transmembrane region" description="Helical" evidence="9">
    <location>
        <begin position="255"/>
        <end position="274"/>
    </location>
</feature>
<evidence type="ECO:0000256" key="3">
    <source>
        <dbReference type="ARBA" id="ARBA00022475"/>
    </source>
</evidence>
<name>A0A644SYZ5_9ZZZZ</name>
<keyword evidence="7 9" id="KW-0472">Membrane</keyword>
<keyword evidence="2" id="KW-0813">Transport</keyword>
<dbReference type="PANTHER" id="PTHR11795:SF442">
    <property type="entry name" value="ABC TRANSPORTER ATP-BINDING PROTEIN"/>
    <property type="match status" value="1"/>
</dbReference>
<feature type="transmembrane region" description="Helical" evidence="9">
    <location>
        <begin position="91"/>
        <end position="115"/>
    </location>
</feature>
<evidence type="ECO:0000256" key="5">
    <source>
        <dbReference type="ARBA" id="ARBA00022970"/>
    </source>
</evidence>
<comment type="similarity">
    <text evidence="8">Belongs to the binding-protein-dependent transport system permease family. LivHM subfamily.</text>
</comment>
<feature type="transmembrane region" description="Helical" evidence="9">
    <location>
        <begin position="135"/>
        <end position="153"/>
    </location>
</feature>
<dbReference type="GO" id="GO:0022857">
    <property type="term" value="F:transmembrane transporter activity"/>
    <property type="evidence" value="ECO:0007669"/>
    <property type="project" value="InterPro"/>
</dbReference>
<evidence type="ECO:0000256" key="7">
    <source>
        <dbReference type="ARBA" id="ARBA00023136"/>
    </source>
</evidence>
<organism evidence="10">
    <name type="scientific">bioreactor metagenome</name>
    <dbReference type="NCBI Taxonomy" id="1076179"/>
    <lineage>
        <taxon>unclassified sequences</taxon>
        <taxon>metagenomes</taxon>
        <taxon>ecological metagenomes</taxon>
    </lineage>
</organism>
<dbReference type="GO" id="GO:0006865">
    <property type="term" value="P:amino acid transport"/>
    <property type="evidence" value="ECO:0007669"/>
    <property type="project" value="UniProtKB-KW"/>
</dbReference>
<dbReference type="InterPro" id="IPR052157">
    <property type="entry name" value="BCAA_transport_permease"/>
</dbReference>
<evidence type="ECO:0000256" key="2">
    <source>
        <dbReference type="ARBA" id="ARBA00022448"/>
    </source>
</evidence>
<feature type="transmembrane region" description="Helical" evidence="9">
    <location>
        <begin position="7"/>
        <end position="31"/>
    </location>
</feature>
<gene>
    <name evidence="10" type="ORF">SDC9_05442</name>
</gene>
<dbReference type="InterPro" id="IPR001851">
    <property type="entry name" value="ABC_transp_permease"/>
</dbReference>
<dbReference type="CDD" id="cd06582">
    <property type="entry name" value="TM_PBP1_LivH_like"/>
    <property type="match status" value="1"/>
</dbReference>
<dbReference type="EMBL" id="VSSQ01000010">
    <property type="protein sequence ID" value="MPL59886.1"/>
    <property type="molecule type" value="Genomic_DNA"/>
</dbReference>
<keyword evidence="4 9" id="KW-0812">Transmembrane</keyword>
<keyword evidence="5" id="KW-0029">Amino-acid transport</keyword>
<sequence length="287" mass="30389">MDKWITAVLYGFSSGAILFLVSLALSIGYGLMRVVNMEAMLYYSFGAYATYVVVSQTGSFILGAVVAMLIGAALGLLVETQLLRRLYHRKMMFTMVATYSSFLVGIGVIQMVWGLQPKPVSSPTTVIVKLLGANIPLYRLLVIATAIVAYILIQTMLNKTIVGRAIQAGVENRDNVQALGININKIFTGTFVVASAFAGLGGALNAPLIMVGPYMGFDMLLLAFITVIVGGLGSIKGTALSAILIGQVISVGGTIWGPLAYVAPFIAMFIVILVKPTGLMGVKSAAY</sequence>
<protein>
    <recommendedName>
        <fullName evidence="11">High-affinity branched-chain amino acid transport system permease protein LivH</fullName>
    </recommendedName>
</protein>
<comment type="caution">
    <text evidence="10">The sequence shown here is derived from an EMBL/GenBank/DDBJ whole genome shotgun (WGS) entry which is preliminary data.</text>
</comment>
<evidence type="ECO:0000256" key="8">
    <source>
        <dbReference type="ARBA" id="ARBA00037998"/>
    </source>
</evidence>
<evidence type="ECO:0000256" key="4">
    <source>
        <dbReference type="ARBA" id="ARBA00022692"/>
    </source>
</evidence>
<dbReference type="PANTHER" id="PTHR11795">
    <property type="entry name" value="BRANCHED-CHAIN AMINO ACID TRANSPORT SYSTEM PERMEASE PROTEIN LIVH"/>
    <property type="match status" value="1"/>
</dbReference>
<evidence type="ECO:0000256" key="6">
    <source>
        <dbReference type="ARBA" id="ARBA00022989"/>
    </source>
</evidence>
<keyword evidence="6 9" id="KW-1133">Transmembrane helix</keyword>
<feature type="transmembrane region" description="Helical" evidence="9">
    <location>
        <begin position="220"/>
        <end position="249"/>
    </location>
</feature>
<evidence type="ECO:0000256" key="1">
    <source>
        <dbReference type="ARBA" id="ARBA00004651"/>
    </source>
</evidence>
<keyword evidence="3" id="KW-1003">Cell membrane</keyword>
<dbReference type="GO" id="GO:0005886">
    <property type="term" value="C:plasma membrane"/>
    <property type="evidence" value="ECO:0007669"/>
    <property type="project" value="UniProtKB-SubCell"/>
</dbReference>